<accession>A0A1U7UYT2</accession>
<evidence type="ECO:0000313" key="1">
    <source>
        <dbReference type="Proteomes" id="UP000189701"/>
    </source>
</evidence>
<evidence type="ECO:0000313" key="2">
    <source>
        <dbReference type="RefSeq" id="XP_009759323.1"/>
    </source>
</evidence>
<dbReference type="AlphaFoldDB" id="A0A1U7UYT2"/>
<dbReference type="PANTHER" id="PTHR31286:SF99">
    <property type="entry name" value="DUF4283 DOMAIN-CONTAINING PROTEIN"/>
    <property type="match status" value="1"/>
</dbReference>
<dbReference type="RefSeq" id="XP_009759323.1">
    <property type="nucleotide sequence ID" value="XM_009761021.1"/>
</dbReference>
<proteinExistence type="predicted"/>
<gene>
    <name evidence="2" type="primary">LOC104211883</name>
</gene>
<dbReference type="eggNOG" id="KOG1075">
    <property type="taxonomic scope" value="Eukaryota"/>
</dbReference>
<reference evidence="2" key="2">
    <citation type="submission" date="2025-08" db="UniProtKB">
        <authorList>
            <consortium name="RefSeq"/>
        </authorList>
    </citation>
    <scope>IDENTIFICATION</scope>
    <source>
        <tissue evidence="2">Leaf</tissue>
    </source>
</reference>
<dbReference type="OrthoDB" id="1305040at2759"/>
<dbReference type="Proteomes" id="UP000189701">
    <property type="component" value="Unplaced"/>
</dbReference>
<dbReference type="InterPro" id="IPR040256">
    <property type="entry name" value="At4g02000-like"/>
</dbReference>
<dbReference type="PANTHER" id="PTHR31286">
    <property type="entry name" value="GLYCINE-RICH CELL WALL STRUCTURAL PROTEIN 1.8-LIKE"/>
    <property type="match status" value="1"/>
</dbReference>
<sequence>METALQKGPWFIFGNFLSVQCWEPNFVPSRAKQIFTAIWIRLPELPTKFYDEKILNKVGNTIGRLLKVDACTSAALRGRYARICVELPLNKQVKSSVWIGSHKQQILYECDKLLCLNCGFLGHSTGQCVTTKIQPYTSITKGKDAEKEGQSNSIQAYQYNITQEEQHKALQEDQHTSKEEWQAVTFKKGKFLTSQTFCDDAKGHHLF</sequence>
<keyword evidence="1" id="KW-1185">Reference proteome</keyword>
<name>A0A1U7UYT2_NICSY</name>
<organism evidence="1 2">
    <name type="scientific">Nicotiana sylvestris</name>
    <name type="common">Wood tobacco</name>
    <name type="synonym">South American tobacco</name>
    <dbReference type="NCBI Taxonomy" id="4096"/>
    <lineage>
        <taxon>Eukaryota</taxon>
        <taxon>Viridiplantae</taxon>
        <taxon>Streptophyta</taxon>
        <taxon>Embryophyta</taxon>
        <taxon>Tracheophyta</taxon>
        <taxon>Spermatophyta</taxon>
        <taxon>Magnoliopsida</taxon>
        <taxon>eudicotyledons</taxon>
        <taxon>Gunneridae</taxon>
        <taxon>Pentapetalae</taxon>
        <taxon>asterids</taxon>
        <taxon>lamiids</taxon>
        <taxon>Solanales</taxon>
        <taxon>Solanaceae</taxon>
        <taxon>Nicotianoideae</taxon>
        <taxon>Nicotianeae</taxon>
        <taxon>Nicotiana</taxon>
    </lineage>
</organism>
<protein>
    <submittedName>
        <fullName evidence="2">Uncharacterized protein LOC104211883</fullName>
    </submittedName>
</protein>
<reference evidence="1" key="1">
    <citation type="journal article" date="2013" name="Genome Biol.">
        <title>Reference genomes and transcriptomes of Nicotiana sylvestris and Nicotiana tomentosiformis.</title>
        <authorList>
            <person name="Sierro N."/>
            <person name="Battey J.N."/>
            <person name="Ouadi S."/>
            <person name="Bovet L."/>
            <person name="Goepfert S."/>
            <person name="Bakaher N."/>
            <person name="Peitsch M.C."/>
            <person name="Ivanov N.V."/>
        </authorList>
    </citation>
    <scope>NUCLEOTIDE SEQUENCE [LARGE SCALE GENOMIC DNA]</scope>
</reference>